<dbReference type="CDD" id="cd07302">
    <property type="entry name" value="CHD"/>
    <property type="match status" value="1"/>
</dbReference>
<dbReference type="EMBL" id="CP021112">
    <property type="protein sequence ID" value="ARQ02744.1"/>
    <property type="molecule type" value="Genomic_DNA"/>
</dbReference>
<protein>
    <recommendedName>
        <fullName evidence="3">histidine kinase</fullName>
        <ecNumber evidence="3">2.7.13.3</ecNumber>
    </recommendedName>
</protein>
<evidence type="ECO:0000259" key="16">
    <source>
        <dbReference type="PROSITE" id="PS50110"/>
    </source>
</evidence>
<dbReference type="PROSITE" id="PS50110">
    <property type="entry name" value="RESPONSE_REGULATORY"/>
    <property type="match status" value="1"/>
</dbReference>
<keyword evidence="12" id="KW-0472">Membrane</keyword>
<feature type="domain" description="Response regulatory" evidence="16">
    <location>
        <begin position="51"/>
        <end position="167"/>
    </location>
</feature>
<reference evidence="18 19" key="1">
    <citation type="submission" date="2017-05" db="EMBL/GenBank/DDBJ databases">
        <title>Full genome sequence of Pseudorhodoplanes sinuspersici.</title>
        <authorList>
            <person name="Dastgheib S.M.M."/>
            <person name="Shavandi M."/>
            <person name="Tirandaz H."/>
        </authorList>
    </citation>
    <scope>NUCLEOTIDE SEQUENCE [LARGE SCALE GENOMIC DNA]</scope>
    <source>
        <strain evidence="18 19">RIPI110</strain>
    </source>
</reference>
<dbReference type="GO" id="GO:0016020">
    <property type="term" value="C:membrane"/>
    <property type="evidence" value="ECO:0007669"/>
    <property type="project" value="UniProtKB-SubCell"/>
</dbReference>
<dbReference type="Proteomes" id="UP000194137">
    <property type="component" value="Chromosome"/>
</dbReference>
<dbReference type="SMART" id="SM00044">
    <property type="entry name" value="CYCc"/>
    <property type="match status" value="1"/>
</dbReference>
<accession>A0A1W6ZZF6</accession>
<keyword evidence="5" id="KW-0808">Transferase</keyword>
<dbReference type="KEGG" id="psin:CAK95_04640"/>
<keyword evidence="11" id="KW-0902">Two-component regulatory system</keyword>
<evidence type="ECO:0000256" key="13">
    <source>
        <dbReference type="ARBA" id="ARBA00023239"/>
    </source>
</evidence>
<dbReference type="PANTHER" id="PTHR11920">
    <property type="entry name" value="GUANYLYL CYCLASE"/>
    <property type="match status" value="1"/>
</dbReference>
<dbReference type="Gene3D" id="3.40.50.2300">
    <property type="match status" value="1"/>
</dbReference>
<keyword evidence="8" id="KW-0418">Kinase</keyword>
<dbReference type="InterPro" id="IPR001054">
    <property type="entry name" value="A/G_cyclase"/>
</dbReference>
<evidence type="ECO:0000256" key="7">
    <source>
        <dbReference type="ARBA" id="ARBA00022741"/>
    </source>
</evidence>
<evidence type="ECO:0000256" key="10">
    <source>
        <dbReference type="ARBA" id="ARBA00022989"/>
    </source>
</evidence>
<comment type="subcellular location">
    <subcellularLocation>
        <location evidence="2">Membrane</location>
    </subcellularLocation>
</comment>
<dbReference type="SUPFAM" id="SSF52172">
    <property type="entry name" value="CheY-like"/>
    <property type="match status" value="1"/>
</dbReference>
<evidence type="ECO:0000256" key="14">
    <source>
        <dbReference type="PROSITE-ProRule" id="PRU00169"/>
    </source>
</evidence>
<evidence type="ECO:0000256" key="1">
    <source>
        <dbReference type="ARBA" id="ARBA00000085"/>
    </source>
</evidence>
<keyword evidence="19" id="KW-1185">Reference proteome</keyword>
<dbReference type="InterPro" id="IPR011006">
    <property type="entry name" value="CheY-like_superfamily"/>
</dbReference>
<dbReference type="GO" id="GO:0009190">
    <property type="term" value="P:cyclic nucleotide biosynthetic process"/>
    <property type="evidence" value="ECO:0007669"/>
    <property type="project" value="InterPro"/>
</dbReference>
<dbReference type="Gene3D" id="3.30.70.1230">
    <property type="entry name" value="Nucleotide cyclase"/>
    <property type="match status" value="1"/>
</dbReference>
<evidence type="ECO:0000256" key="2">
    <source>
        <dbReference type="ARBA" id="ARBA00004370"/>
    </source>
</evidence>
<evidence type="ECO:0000313" key="19">
    <source>
        <dbReference type="Proteomes" id="UP000194137"/>
    </source>
</evidence>
<dbReference type="GO" id="GO:0004673">
    <property type="term" value="F:protein histidine kinase activity"/>
    <property type="evidence" value="ECO:0007669"/>
    <property type="project" value="UniProtKB-EC"/>
</dbReference>
<keyword evidence="7" id="KW-0547">Nucleotide-binding</keyword>
<keyword evidence="9" id="KW-0067">ATP-binding</keyword>
<dbReference type="PROSITE" id="PS00452">
    <property type="entry name" value="GUANYLATE_CYCLASE_1"/>
    <property type="match status" value="1"/>
</dbReference>
<dbReference type="InterPro" id="IPR001789">
    <property type="entry name" value="Sig_transdc_resp-reg_receiver"/>
</dbReference>
<dbReference type="InterPro" id="IPR029787">
    <property type="entry name" value="Nucleotide_cyclase"/>
</dbReference>
<comment type="similarity">
    <text evidence="15">Belongs to the adenylyl cyclase class-4/guanylyl cyclase family.</text>
</comment>
<evidence type="ECO:0000256" key="5">
    <source>
        <dbReference type="ARBA" id="ARBA00022679"/>
    </source>
</evidence>
<dbReference type="InterPro" id="IPR018297">
    <property type="entry name" value="A/G_cyclase_CS"/>
</dbReference>
<evidence type="ECO:0000256" key="15">
    <source>
        <dbReference type="RuleBase" id="RU000405"/>
    </source>
</evidence>
<comment type="catalytic activity">
    <reaction evidence="1">
        <text>ATP + protein L-histidine = ADP + protein N-phospho-L-histidine.</text>
        <dbReference type="EC" id="2.7.13.3"/>
    </reaction>
</comment>
<evidence type="ECO:0000256" key="9">
    <source>
        <dbReference type="ARBA" id="ARBA00022840"/>
    </source>
</evidence>
<name>A0A1W6ZZF6_9HYPH</name>
<dbReference type="STRING" id="1235591.CAK95_04640"/>
<dbReference type="SMART" id="SM00448">
    <property type="entry name" value="REC"/>
    <property type="match status" value="1"/>
</dbReference>
<dbReference type="GO" id="GO:0004016">
    <property type="term" value="F:adenylate cyclase activity"/>
    <property type="evidence" value="ECO:0007669"/>
    <property type="project" value="UniProtKB-ARBA"/>
</dbReference>
<feature type="domain" description="Guanylate cyclase" evidence="17">
    <location>
        <begin position="221"/>
        <end position="348"/>
    </location>
</feature>
<keyword evidence="6" id="KW-0812">Transmembrane</keyword>
<sequence>MLDRIDALVAFSGETSFDQAQAEPNFADASRVLDALRHSQPVAVHRSIAGQILVIDDNASNRDLLARQLTRDGHAVEIAASGMEALGIVAERAFDLILLDVLMPEMSGYEVLSRLKHERRTADIPVIMISALDEMESIVHCIEAGAVDYLPKPFAPALLRARIRASLENKLLRDRERAMMEEIRLAKERNETLLLSILPKAVVERINGGAGMVADHIPEATILFADIVNFTPFTAKLSPSDVVGVLNRVFSAFDRLVEQFGAEKIKTIGDGYMVAVGIPEPRDDHAEVAARLALAMLTSLADIRNELGAPIQLRIGLHAGPAVAGVIGERKFAYDIWGTTVNIASRMESHGIPDRVHVTKVIADRLDNVFRIVPRGALEVKGAGLMETFFLEDAMK</sequence>
<dbReference type="InterPro" id="IPR050401">
    <property type="entry name" value="Cyclic_nucleotide_synthase"/>
</dbReference>
<evidence type="ECO:0000313" key="18">
    <source>
        <dbReference type="EMBL" id="ARQ02744.1"/>
    </source>
</evidence>
<evidence type="ECO:0000256" key="12">
    <source>
        <dbReference type="ARBA" id="ARBA00023136"/>
    </source>
</evidence>
<dbReference type="PROSITE" id="PS50125">
    <property type="entry name" value="GUANYLATE_CYCLASE_2"/>
    <property type="match status" value="1"/>
</dbReference>
<dbReference type="Pfam" id="PF00072">
    <property type="entry name" value="Response_reg"/>
    <property type="match status" value="1"/>
</dbReference>
<proteinExistence type="inferred from homology"/>
<dbReference type="EC" id="2.7.13.3" evidence="3"/>
<gene>
    <name evidence="18" type="ORF">CAK95_04640</name>
</gene>
<keyword evidence="4 14" id="KW-0597">Phosphoprotein</keyword>
<dbReference type="PANTHER" id="PTHR11920:SF335">
    <property type="entry name" value="GUANYLATE CYCLASE"/>
    <property type="match status" value="1"/>
</dbReference>
<evidence type="ECO:0000256" key="6">
    <source>
        <dbReference type="ARBA" id="ARBA00022692"/>
    </source>
</evidence>
<dbReference type="SUPFAM" id="SSF55073">
    <property type="entry name" value="Nucleotide cyclase"/>
    <property type="match status" value="1"/>
</dbReference>
<keyword evidence="10" id="KW-1133">Transmembrane helix</keyword>
<evidence type="ECO:0000256" key="3">
    <source>
        <dbReference type="ARBA" id="ARBA00012438"/>
    </source>
</evidence>
<evidence type="ECO:0000256" key="8">
    <source>
        <dbReference type="ARBA" id="ARBA00022777"/>
    </source>
</evidence>
<dbReference type="Pfam" id="PF00211">
    <property type="entry name" value="Guanylate_cyc"/>
    <property type="match status" value="1"/>
</dbReference>
<dbReference type="AlphaFoldDB" id="A0A1W6ZZF6"/>
<organism evidence="18 19">
    <name type="scientific">Pseudorhodoplanes sinuspersici</name>
    <dbReference type="NCBI Taxonomy" id="1235591"/>
    <lineage>
        <taxon>Bacteria</taxon>
        <taxon>Pseudomonadati</taxon>
        <taxon>Pseudomonadota</taxon>
        <taxon>Alphaproteobacteria</taxon>
        <taxon>Hyphomicrobiales</taxon>
        <taxon>Pseudorhodoplanes</taxon>
    </lineage>
</organism>
<dbReference type="FunFam" id="3.40.50.2300:FF:000121">
    <property type="entry name" value="Sensor histidine kinase RcsC"/>
    <property type="match status" value="1"/>
</dbReference>
<dbReference type="GO" id="GO:0000160">
    <property type="term" value="P:phosphorelay signal transduction system"/>
    <property type="evidence" value="ECO:0007669"/>
    <property type="project" value="UniProtKB-KW"/>
</dbReference>
<feature type="modified residue" description="4-aspartylphosphate" evidence="14">
    <location>
        <position position="100"/>
    </location>
</feature>
<evidence type="ECO:0000256" key="11">
    <source>
        <dbReference type="ARBA" id="ARBA00023012"/>
    </source>
</evidence>
<keyword evidence="13 15" id="KW-0456">Lyase</keyword>
<dbReference type="GO" id="GO:0005524">
    <property type="term" value="F:ATP binding"/>
    <property type="evidence" value="ECO:0007669"/>
    <property type="project" value="UniProtKB-KW"/>
</dbReference>
<evidence type="ECO:0000256" key="4">
    <source>
        <dbReference type="ARBA" id="ARBA00022553"/>
    </source>
</evidence>
<evidence type="ECO:0000259" key="17">
    <source>
        <dbReference type="PROSITE" id="PS50125"/>
    </source>
</evidence>